<dbReference type="InterPro" id="IPR011008">
    <property type="entry name" value="Dimeric_a/b-barrel"/>
</dbReference>
<keyword evidence="2" id="KW-1185">Reference proteome</keyword>
<gene>
    <name evidence="1" type="ORF">GTP23_09950</name>
</gene>
<comment type="caution">
    <text evidence="1">The sequence shown here is derived from an EMBL/GenBank/DDBJ whole genome shotgun (WGS) entry which is preliminary data.</text>
</comment>
<organism evidence="1 2">
    <name type="scientific">Duganella fentianensis</name>
    <dbReference type="NCBI Taxonomy" id="2692177"/>
    <lineage>
        <taxon>Bacteria</taxon>
        <taxon>Pseudomonadati</taxon>
        <taxon>Pseudomonadota</taxon>
        <taxon>Betaproteobacteria</taxon>
        <taxon>Burkholderiales</taxon>
        <taxon>Oxalobacteraceae</taxon>
        <taxon>Telluria group</taxon>
        <taxon>Duganella</taxon>
    </lineage>
</organism>
<name>A0A845I0W9_9BURK</name>
<reference evidence="1" key="1">
    <citation type="submission" date="2019-12" db="EMBL/GenBank/DDBJ databases">
        <title>Novel species isolated from a subtropical stream in China.</title>
        <authorList>
            <person name="Lu H."/>
        </authorList>
    </citation>
    <scope>NUCLEOTIDE SEQUENCE [LARGE SCALE GENOMIC DNA]</scope>
    <source>
        <strain evidence="1">FT93W</strain>
    </source>
</reference>
<evidence type="ECO:0000313" key="2">
    <source>
        <dbReference type="Proteomes" id="UP000444316"/>
    </source>
</evidence>
<evidence type="ECO:0008006" key="3">
    <source>
        <dbReference type="Google" id="ProtNLM"/>
    </source>
</evidence>
<protein>
    <recommendedName>
        <fullName evidence="3">YCII-related domain-containing protein</fullName>
    </recommendedName>
</protein>
<proteinExistence type="predicted"/>
<dbReference type="SUPFAM" id="SSF54909">
    <property type="entry name" value="Dimeric alpha+beta barrel"/>
    <property type="match status" value="1"/>
</dbReference>
<dbReference type="EMBL" id="WWCL01000002">
    <property type="protein sequence ID" value="MYN45371.1"/>
    <property type="molecule type" value="Genomic_DNA"/>
</dbReference>
<sequence>MNEYILLMHDDAPDPELANDDDGWAQYVTKLVSTGHFDGGSAIGQGAVFKQDGAHPAASLALNGYLRIRAEDMDAARKFLAGNPVFEAGGSVEIRELLRT</sequence>
<accession>A0A845I0W9</accession>
<dbReference type="RefSeq" id="WP_161035007.1">
    <property type="nucleotide sequence ID" value="NZ_WWCL01000002.1"/>
</dbReference>
<evidence type="ECO:0000313" key="1">
    <source>
        <dbReference type="EMBL" id="MYN45371.1"/>
    </source>
</evidence>
<dbReference type="Proteomes" id="UP000444316">
    <property type="component" value="Unassembled WGS sequence"/>
</dbReference>
<dbReference type="Gene3D" id="3.30.70.1060">
    <property type="entry name" value="Dimeric alpha+beta barrel"/>
    <property type="match status" value="1"/>
</dbReference>
<dbReference type="AlphaFoldDB" id="A0A845I0W9"/>